<dbReference type="Pfam" id="PF00999">
    <property type="entry name" value="Na_H_Exchanger"/>
    <property type="match status" value="1"/>
</dbReference>
<feature type="transmembrane region" description="Helical" evidence="10">
    <location>
        <begin position="112"/>
        <end position="134"/>
    </location>
</feature>
<dbReference type="InterPro" id="IPR003148">
    <property type="entry name" value="RCK_N"/>
</dbReference>
<evidence type="ECO:0000313" key="13">
    <source>
        <dbReference type="EMBL" id="MEI4549849.1"/>
    </source>
</evidence>
<feature type="transmembrane region" description="Helical" evidence="10">
    <location>
        <begin position="85"/>
        <end position="106"/>
    </location>
</feature>
<dbReference type="InterPro" id="IPR036291">
    <property type="entry name" value="NAD(P)-bd_dom_sf"/>
</dbReference>
<evidence type="ECO:0000259" key="11">
    <source>
        <dbReference type="PROSITE" id="PS51201"/>
    </source>
</evidence>
<dbReference type="SUPFAM" id="SSF116726">
    <property type="entry name" value="TrkA C-terminal domain-like"/>
    <property type="match status" value="1"/>
</dbReference>
<dbReference type="InterPro" id="IPR036721">
    <property type="entry name" value="RCK_C_sf"/>
</dbReference>
<dbReference type="InterPro" id="IPR038770">
    <property type="entry name" value="Na+/solute_symporter_sf"/>
</dbReference>
<evidence type="ECO:0000259" key="12">
    <source>
        <dbReference type="PROSITE" id="PS51202"/>
    </source>
</evidence>
<proteinExistence type="predicted"/>
<comment type="caution">
    <text evidence="13">The sequence shown here is derived from an EMBL/GenBank/DDBJ whole genome shotgun (WGS) entry which is preliminary data.</text>
</comment>
<dbReference type="Gene3D" id="1.20.1530.20">
    <property type="match status" value="1"/>
</dbReference>
<evidence type="ECO:0000256" key="6">
    <source>
        <dbReference type="ARBA" id="ARBA00022958"/>
    </source>
</evidence>
<evidence type="ECO:0000256" key="9">
    <source>
        <dbReference type="ARBA" id="ARBA00023136"/>
    </source>
</evidence>
<dbReference type="PROSITE" id="PS51202">
    <property type="entry name" value="RCK_C"/>
    <property type="match status" value="1"/>
</dbReference>
<dbReference type="PROSITE" id="PS51201">
    <property type="entry name" value="RCK_N"/>
    <property type="match status" value="1"/>
</dbReference>
<dbReference type="Gene3D" id="3.40.50.720">
    <property type="entry name" value="NAD(P)-binding Rossmann-like Domain"/>
    <property type="match status" value="1"/>
</dbReference>
<feature type="domain" description="RCK N-terminal" evidence="11">
    <location>
        <begin position="410"/>
        <end position="527"/>
    </location>
</feature>
<dbReference type="Pfam" id="PF02080">
    <property type="entry name" value="TrkA_C"/>
    <property type="match status" value="1"/>
</dbReference>
<feature type="transmembrane region" description="Helical" evidence="10">
    <location>
        <begin position="324"/>
        <end position="345"/>
    </location>
</feature>
<dbReference type="SUPFAM" id="SSF51735">
    <property type="entry name" value="NAD(P)-binding Rossmann-fold domains"/>
    <property type="match status" value="1"/>
</dbReference>
<keyword evidence="5 10" id="KW-0812">Transmembrane</keyword>
<feature type="domain" description="RCK C-terminal" evidence="12">
    <location>
        <begin position="575"/>
        <end position="659"/>
    </location>
</feature>
<evidence type="ECO:0000256" key="4">
    <source>
        <dbReference type="ARBA" id="ARBA00022538"/>
    </source>
</evidence>
<feature type="transmembrane region" description="Helical" evidence="10">
    <location>
        <begin position="6"/>
        <end position="23"/>
    </location>
</feature>
<feature type="transmembrane region" description="Helical" evidence="10">
    <location>
        <begin position="54"/>
        <end position="73"/>
    </location>
</feature>
<comment type="subcellular location">
    <subcellularLocation>
        <location evidence="1">Membrane</location>
        <topology evidence="1">Multi-pass membrane protein</topology>
    </subcellularLocation>
</comment>
<dbReference type="RefSeq" id="WP_336435255.1">
    <property type="nucleotide sequence ID" value="NZ_JBAWKS010000001.1"/>
</dbReference>
<dbReference type="PANTHER" id="PTHR46157:SF4">
    <property type="entry name" value="K(+) EFFLUX ANTIPORTER 3, CHLOROPLASTIC"/>
    <property type="match status" value="1"/>
</dbReference>
<evidence type="ECO:0000313" key="14">
    <source>
        <dbReference type="Proteomes" id="UP001382455"/>
    </source>
</evidence>
<accession>A0ABU8ES98</accession>
<dbReference type="InterPro" id="IPR006153">
    <property type="entry name" value="Cation/H_exchanger_TM"/>
</dbReference>
<organism evidence="13 14">
    <name type="scientific">Pseudoalteromonas spongiae</name>
    <dbReference type="NCBI Taxonomy" id="298657"/>
    <lineage>
        <taxon>Bacteria</taxon>
        <taxon>Pseudomonadati</taxon>
        <taxon>Pseudomonadota</taxon>
        <taxon>Gammaproteobacteria</taxon>
        <taxon>Alteromonadales</taxon>
        <taxon>Pseudoalteromonadaceae</taxon>
        <taxon>Pseudoalteromonas</taxon>
    </lineage>
</organism>
<evidence type="ECO:0000256" key="10">
    <source>
        <dbReference type="SAM" id="Phobius"/>
    </source>
</evidence>
<dbReference type="InterPro" id="IPR006037">
    <property type="entry name" value="RCK_C"/>
</dbReference>
<evidence type="ECO:0000256" key="7">
    <source>
        <dbReference type="ARBA" id="ARBA00022989"/>
    </source>
</evidence>
<dbReference type="PANTHER" id="PTHR46157">
    <property type="entry name" value="K(+) EFFLUX ANTIPORTER 3, CHLOROPLASTIC"/>
    <property type="match status" value="1"/>
</dbReference>
<dbReference type="Pfam" id="PF02254">
    <property type="entry name" value="TrkA_N"/>
    <property type="match status" value="1"/>
</dbReference>
<gene>
    <name evidence="13" type="ORF">WAE96_09165</name>
</gene>
<feature type="transmembrane region" description="Helical" evidence="10">
    <location>
        <begin position="293"/>
        <end position="312"/>
    </location>
</feature>
<sequence length="661" mass="72432">MQHTFGVYFYILIAAVVLIWLFKRFNLPPILAYLAVGILAGKDGFAWLEQSEQMHFIAELGIVFLLFSLGLEFSIPRLLAMRHIVFGVGVMQVVITTLVVMVLLWLFGISMIAAFSIGSLVALSSTAIVVKQVSGSPLLRSRPGQLAIGVLLFQDIAVVPLLIALPLLANGSESLWTTILTALAKGGVVIALLMAVGKWVLPRIFSEIAQTRSDELFVLTTILVALIAAAITSAFGLSMALGAFLAGMMLGESEYKHQLEADIRPFRDILMGLFFITIGMQLDMAFVVANLQWIALGLFGLLTLKVAITYFVTKVAGENHENALASALMLCQMGEFSFVLISLALKYALLNSANASLLLSVGVLSMAITPYLVDNGALLSYKILNKVAPNLLTKNSQSYDNSDAQFDEFSQHVVICGYGRVGQIIARFLKTEAIPFVAIDSDTVRVKEAQAAGENIYFGQAKQKEVLKGANIAKSRLVIITFADKDSACAIINSIKQLAPKVKILVRMRDDRYLSELKDKGVTEVVPEKLEASLMLVSHVLFLTGVPMRRILRRVQAERSNRYGLLHGYFPGDSTPLSPDSSDHLEFLHAIAITEDAYARGLSLGDLNLTKRRVDVTGLRRDGNELSFPPSDTVLKAQDILIVRGKPRRVERAERFILEGR</sequence>
<feature type="transmembrane region" description="Helical" evidence="10">
    <location>
        <begin position="146"/>
        <end position="169"/>
    </location>
</feature>
<feature type="transmembrane region" description="Helical" evidence="10">
    <location>
        <begin position="175"/>
        <end position="196"/>
    </location>
</feature>
<keyword evidence="3" id="KW-0050">Antiport</keyword>
<protein>
    <submittedName>
        <fullName evidence="13">Cation:proton antiporter</fullName>
    </submittedName>
</protein>
<dbReference type="Gene3D" id="3.30.70.1450">
    <property type="entry name" value="Regulator of K+ conductance, C-terminal domain"/>
    <property type="match status" value="1"/>
</dbReference>
<evidence type="ECO:0000256" key="1">
    <source>
        <dbReference type="ARBA" id="ARBA00004141"/>
    </source>
</evidence>
<reference evidence="13 14" key="1">
    <citation type="submission" date="2023-12" db="EMBL/GenBank/DDBJ databases">
        <title>Friends and Foes: Symbiotic and Algicidal bacterial influence on Karenia brevis blooms.</title>
        <authorList>
            <person name="Fei C."/>
            <person name="Mohamed A.R."/>
            <person name="Booker A."/>
            <person name="Arshad M."/>
            <person name="Klass S."/>
            <person name="Ahn S."/>
            <person name="Gilbert P.M."/>
            <person name="Heil C.A."/>
            <person name="Martinez J.M."/>
            <person name="Amin S.A."/>
        </authorList>
    </citation>
    <scope>NUCLEOTIDE SEQUENCE [LARGE SCALE GENOMIC DNA]</scope>
    <source>
        <strain evidence="13 14">CE15</strain>
    </source>
</reference>
<evidence type="ECO:0000256" key="8">
    <source>
        <dbReference type="ARBA" id="ARBA00023065"/>
    </source>
</evidence>
<keyword evidence="14" id="KW-1185">Reference proteome</keyword>
<keyword evidence="6" id="KW-0630">Potassium</keyword>
<name>A0ABU8ES98_9GAMM</name>
<keyword evidence="7 10" id="KW-1133">Transmembrane helix</keyword>
<evidence type="ECO:0000256" key="3">
    <source>
        <dbReference type="ARBA" id="ARBA00022449"/>
    </source>
</evidence>
<dbReference type="EMBL" id="JBAWKS010000001">
    <property type="protein sequence ID" value="MEI4549849.1"/>
    <property type="molecule type" value="Genomic_DNA"/>
</dbReference>
<keyword evidence="4" id="KW-0633">Potassium transport</keyword>
<feature type="transmembrane region" description="Helical" evidence="10">
    <location>
        <begin position="269"/>
        <end position="288"/>
    </location>
</feature>
<keyword evidence="2" id="KW-0813">Transport</keyword>
<feature type="transmembrane region" description="Helical" evidence="10">
    <location>
        <begin position="216"/>
        <end position="249"/>
    </location>
</feature>
<evidence type="ECO:0000256" key="5">
    <source>
        <dbReference type="ARBA" id="ARBA00022692"/>
    </source>
</evidence>
<evidence type="ECO:0000256" key="2">
    <source>
        <dbReference type="ARBA" id="ARBA00022448"/>
    </source>
</evidence>
<dbReference type="Proteomes" id="UP001382455">
    <property type="component" value="Unassembled WGS sequence"/>
</dbReference>
<feature type="transmembrane region" description="Helical" evidence="10">
    <location>
        <begin position="357"/>
        <end position="373"/>
    </location>
</feature>
<keyword evidence="9 10" id="KW-0472">Membrane</keyword>
<keyword evidence="8" id="KW-0406">Ion transport</keyword>